<proteinExistence type="inferred from homology"/>
<evidence type="ECO:0000256" key="3">
    <source>
        <dbReference type="ARBA" id="ARBA00022723"/>
    </source>
</evidence>
<dbReference type="SUPFAM" id="SSF63411">
    <property type="entry name" value="LuxS/MPP-like metallohydrolase"/>
    <property type="match status" value="1"/>
</dbReference>
<feature type="domain" description="Peptidase M16 N-terminal" evidence="7">
    <location>
        <begin position="12"/>
        <end position="140"/>
    </location>
</feature>
<keyword evidence="2" id="KW-0645">Protease</keyword>
<dbReference type="PROSITE" id="PS00143">
    <property type="entry name" value="INSULINASE"/>
    <property type="match status" value="1"/>
</dbReference>
<dbReference type="PANTHER" id="PTHR43690:SF18">
    <property type="entry name" value="INSULIN-DEGRADING ENZYME-RELATED"/>
    <property type="match status" value="1"/>
</dbReference>
<dbReference type="GO" id="GO:0046872">
    <property type="term" value="F:metal ion binding"/>
    <property type="evidence" value="ECO:0007669"/>
    <property type="project" value="UniProtKB-KW"/>
</dbReference>
<keyword evidence="6" id="KW-0482">Metalloprotease</keyword>
<evidence type="ECO:0000313" key="10">
    <source>
        <dbReference type="Proteomes" id="UP000041254"/>
    </source>
</evidence>
<keyword evidence="5" id="KW-0862">Zinc</keyword>
<dbReference type="AlphaFoldDB" id="A0A0G4G7Q0"/>
<dbReference type="PANTHER" id="PTHR43690">
    <property type="entry name" value="NARDILYSIN"/>
    <property type="match status" value="1"/>
</dbReference>
<dbReference type="InterPro" id="IPR011249">
    <property type="entry name" value="Metalloenz_LuxS/M16"/>
</dbReference>
<comment type="similarity">
    <text evidence="1">Belongs to the peptidase M16 family.</text>
</comment>
<gene>
    <name evidence="9" type="ORF">Vbra_3191</name>
</gene>
<keyword evidence="3" id="KW-0479">Metal-binding</keyword>
<name>A0A0G4G7Q0_VITBC</name>
<reference evidence="9 10" key="1">
    <citation type="submission" date="2014-11" db="EMBL/GenBank/DDBJ databases">
        <authorList>
            <person name="Zhu J."/>
            <person name="Qi W."/>
            <person name="Song R."/>
        </authorList>
    </citation>
    <scope>NUCLEOTIDE SEQUENCE [LARGE SCALE GENOMIC DNA]</scope>
</reference>
<dbReference type="OrthoDB" id="952271at2759"/>
<dbReference type="InterPro" id="IPR050626">
    <property type="entry name" value="Peptidase_M16"/>
</dbReference>
<dbReference type="InterPro" id="IPR001431">
    <property type="entry name" value="Pept_M16_Zn_BS"/>
</dbReference>
<dbReference type="EMBL" id="CDMY01000581">
    <property type="protein sequence ID" value="CEM24439.1"/>
    <property type="molecule type" value="Genomic_DNA"/>
</dbReference>
<dbReference type="InterPro" id="IPR011765">
    <property type="entry name" value="Pept_M16_N"/>
</dbReference>
<evidence type="ECO:0000256" key="6">
    <source>
        <dbReference type="ARBA" id="ARBA00023049"/>
    </source>
</evidence>
<dbReference type="Gene3D" id="3.30.830.10">
    <property type="entry name" value="Metalloenzyme, LuxS/M16 peptidase-like"/>
    <property type="match status" value="1"/>
</dbReference>
<feature type="domain" description="Peptidase M16 C-terminal" evidence="8">
    <location>
        <begin position="174"/>
        <end position="263"/>
    </location>
</feature>
<keyword evidence="10" id="KW-1185">Reference proteome</keyword>
<dbReference type="VEuPathDB" id="CryptoDB:Vbra_3191"/>
<dbReference type="GO" id="GO:0004222">
    <property type="term" value="F:metalloendopeptidase activity"/>
    <property type="evidence" value="ECO:0007669"/>
    <property type="project" value="InterPro"/>
</dbReference>
<dbReference type="STRING" id="1169540.A0A0G4G7Q0"/>
<evidence type="ECO:0000256" key="2">
    <source>
        <dbReference type="ARBA" id="ARBA00022670"/>
    </source>
</evidence>
<evidence type="ECO:0000259" key="7">
    <source>
        <dbReference type="Pfam" id="PF00675"/>
    </source>
</evidence>
<evidence type="ECO:0000256" key="4">
    <source>
        <dbReference type="ARBA" id="ARBA00022801"/>
    </source>
</evidence>
<dbReference type="InParanoid" id="A0A0G4G7Q0"/>
<evidence type="ECO:0000256" key="1">
    <source>
        <dbReference type="ARBA" id="ARBA00007261"/>
    </source>
</evidence>
<dbReference type="Pfam" id="PF05193">
    <property type="entry name" value="Peptidase_M16_C"/>
    <property type="match status" value="1"/>
</dbReference>
<evidence type="ECO:0000313" key="9">
    <source>
        <dbReference type="EMBL" id="CEM24439.1"/>
    </source>
</evidence>
<accession>A0A0G4G7Q0</accession>
<evidence type="ECO:0000256" key="5">
    <source>
        <dbReference type="ARBA" id="ARBA00022833"/>
    </source>
</evidence>
<dbReference type="InterPro" id="IPR007863">
    <property type="entry name" value="Peptidase_M16_C"/>
</dbReference>
<dbReference type="PhylomeDB" id="A0A0G4G7Q0"/>
<protein>
    <submittedName>
        <fullName evidence="9">Uncharacterized protein</fullName>
    </submittedName>
</protein>
<sequence length="266" mass="30021">MTTLSNGIRLMSVYDNRTMDAAFAIAVNVGYFSDPPELPGLAHLMEHMMFLGSKEFPAENEVDEFLSSHRGSANARTEAEATVYFAKVGLEGLNGSLARFSAALSEPLFNTTVYEREVHAVDEEHRENLVNQDRVVSELVNQLADERSPLHHFGTGNLTLLYDVPKAKGIDMAAALRDFHRRFYCAERMTVVLRCGLSLDEQHLLIESRFHDIRSGTCEQPRNFQNPSPFVGASVGNYVRMEARSTWRPEMILTWAVPSLKEHESW</sequence>
<dbReference type="GO" id="GO:0006508">
    <property type="term" value="P:proteolysis"/>
    <property type="evidence" value="ECO:0007669"/>
    <property type="project" value="UniProtKB-KW"/>
</dbReference>
<dbReference type="Pfam" id="PF00675">
    <property type="entry name" value="Peptidase_M16"/>
    <property type="match status" value="1"/>
</dbReference>
<dbReference type="Proteomes" id="UP000041254">
    <property type="component" value="Unassembled WGS sequence"/>
</dbReference>
<keyword evidence="4" id="KW-0378">Hydrolase</keyword>
<evidence type="ECO:0000259" key="8">
    <source>
        <dbReference type="Pfam" id="PF05193"/>
    </source>
</evidence>
<organism evidence="9 10">
    <name type="scientific">Vitrella brassicaformis (strain CCMP3155)</name>
    <dbReference type="NCBI Taxonomy" id="1169540"/>
    <lineage>
        <taxon>Eukaryota</taxon>
        <taxon>Sar</taxon>
        <taxon>Alveolata</taxon>
        <taxon>Colpodellida</taxon>
        <taxon>Vitrellaceae</taxon>
        <taxon>Vitrella</taxon>
    </lineage>
</organism>